<dbReference type="InterPro" id="IPR001471">
    <property type="entry name" value="AP2/ERF_dom"/>
</dbReference>
<dbReference type="Pfam" id="PF00847">
    <property type="entry name" value="AP2"/>
    <property type="match status" value="1"/>
</dbReference>
<dbReference type="PANTHER" id="PTHR31194:SF140">
    <property type="entry name" value="ETHYLENE-RESPONSIVE TRANSCRIPTION FACTOR CRF2"/>
    <property type="match status" value="1"/>
</dbReference>
<dbReference type="GO" id="GO:0005634">
    <property type="term" value="C:nucleus"/>
    <property type="evidence" value="ECO:0007669"/>
    <property type="project" value="UniProtKB-SubCell"/>
</dbReference>
<proteinExistence type="predicted"/>
<dbReference type="InterPro" id="IPR036955">
    <property type="entry name" value="AP2/ERF_dom_sf"/>
</dbReference>
<name>A0A7I8ITU8_SPIIN</name>
<dbReference type="EMBL" id="LR743592">
    <property type="protein sequence ID" value="CAA2620805.1"/>
    <property type="molecule type" value="Genomic_DNA"/>
</dbReference>
<feature type="region of interest" description="Disordered" evidence="6">
    <location>
        <begin position="283"/>
        <end position="362"/>
    </location>
</feature>
<evidence type="ECO:0000256" key="1">
    <source>
        <dbReference type="ARBA" id="ARBA00004123"/>
    </source>
</evidence>
<gene>
    <name evidence="8" type="ORF">SI7747_05006974</name>
</gene>
<dbReference type="InterPro" id="IPR050913">
    <property type="entry name" value="AP2/ERF_ERF"/>
</dbReference>
<reference evidence="8 9" key="1">
    <citation type="submission" date="2019-12" db="EMBL/GenBank/DDBJ databases">
        <authorList>
            <person name="Scholz U."/>
            <person name="Mascher M."/>
            <person name="Fiebig A."/>
        </authorList>
    </citation>
    <scope>NUCLEOTIDE SEQUENCE</scope>
</reference>
<evidence type="ECO:0000256" key="3">
    <source>
        <dbReference type="ARBA" id="ARBA00023125"/>
    </source>
</evidence>
<keyword evidence="2" id="KW-0805">Transcription regulation</keyword>
<evidence type="ECO:0000256" key="4">
    <source>
        <dbReference type="ARBA" id="ARBA00023163"/>
    </source>
</evidence>
<dbReference type="PANTHER" id="PTHR31194">
    <property type="entry name" value="SHN SHINE , DNA BINDING / TRANSCRIPTION FACTOR"/>
    <property type="match status" value="1"/>
</dbReference>
<keyword evidence="5" id="KW-0539">Nucleus</keyword>
<dbReference type="GO" id="GO:0003677">
    <property type="term" value="F:DNA binding"/>
    <property type="evidence" value="ECO:0007669"/>
    <property type="project" value="UniProtKB-KW"/>
</dbReference>
<dbReference type="SMART" id="SM00380">
    <property type="entry name" value="AP2"/>
    <property type="match status" value="1"/>
</dbReference>
<feature type="compositionally biased region" description="Low complexity" evidence="6">
    <location>
        <begin position="283"/>
        <end position="304"/>
    </location>
</feature>
<feature type="compositionally biased region" description="Basic and acidic residues" evidence="6">
    <location>
        <begin position="24"/>
        <end position="41"/>
    </location>
</feature>
<keyword evidence="9" id="KW-1185">Reference proteome</keyword>
<dbReference type="EMBL" id="CACRZD030000005">
    <property type="protein sequence ID" value="CAA6660558.1"/>
    <property type="molecule type" value="Genomic_DNA"/>
</dbReference>
<comment type="subcellular location">
    <subcellularLocation>
        <location evidence="1">Nucleus</location>
    </subcellularLocation>
</comment>
<dbReference type="Proteomes" id="UP001189122">
    <property type="component" value="Unassembled WGS sequence"/>
</dbReference>
<feature type="region of interest" description="Disordered" evidence="6">
    <location>
        <begin position="19"/>
        <end position="45"/>
    </location>
</feature>
<dbReference type="PROSITE" id="PS51032">
    <property type="entry name" value="AP2_ERF"/>
    <property type="match status" value="1"/>
</dbReference>
<dbReference type="CDD" id="cd00018">
    <property type="entry name" value="AP2"/>
    <property type="match status" value="1"/>
</dbReference>
<feature type="compositionally biased region" description="Low complexity" evidence="6">
    <location>
        <begin position="318"/>
        <end position="334"/>
    </location>
</feature>
<evidence type="ECO:0000313" key="8">
    <source>
        <dbReference type="EMBL" id="CAA2620805.1"/>
    </source>
</evidence>
<dbReference type="SUPFAM" id="SSF54171">
    <property type="entry name" value="DNA-binding domain"/>
    <property type="match status" value="1"/>
</dbReference>
<organism evidence="8">
    <name type="scientific">Spirodela intermedia</name>
    <name type="common">Intermediate duckweed</name>
    <dbReference type="NCBI Taxonomy" id="51605"/>
    <lineage>
        <taxon>Eukaryota</taxon>
        <taxon>Viridiplantae</taxon>
        <taxon>Streptophyta</taxon>
        <taxon>Embryophyta</taxon>
        <taxon>Tracheophyta</taxon>
        <taxon>Spermatophyta</taxon>
        <taxon>Magnoliopsida</taxon>
        <taxon>Liliopsida</taxon>
        <taxon>Araceae</taxon>
        <taxon>Lemnoideae</taxon>
        <taxon>Spirodela</taxon>
    </lineage>
</organism>
<dbReference type="AlphaFoldDB" id="A0A7I8ITU8"/>
<protein>
    <recommendedName>
        <fullName evidence="7">AP2/ERF domain-containing protein</fullName>
    </recommendedName>
</protein>
<dbReference type="PRINTS" id="PR00367">
    <property type="entry name" value="ETHRSPELEMNT"/>
</dbReference>
<evidence type="ECO:0000259" key="7">
    <source>
        <dbReference type="PROSITE" id="PS51032"/>
    </source>
</evidence>
<accession>A0A7I8ITU8</accession>
<evidence type="ECO:0000256" key="5">
    <source>
        <dbReference type="ARBA" id="ARBA00023242"/>
    </source>
</evidence>
<feature type="domain" description="AP2/ERF" evidence="7">
    <location>
        <begin position="163"/>
        <end position="228"/>
    </location>
</feature>
<evidence type="ECO:0000313" key="9">
    <source>
        <dbReference type="Proteomes" id="UP001189122"/>
    </source>
</evidence>
<dbReference type="InterPro" id="IPR016177">
    <property type="entry name" value="DNA-bd_dom_sf"/>
</dbReference>
<dbReference type="GO" id="GO:0003700">
    <property type="term" value="F:DNA-binding transcription factor activity"/>
    <property type="evidence" value="ECO:0007669"/>
    <property type="project" value="InterPro"/>
</dbReference>
<evidence type="ECO:0000256" key="6">
    <source>
        <dbReference type="SAM" id="MobiDB-lite"/>
    </source>
</evidence>
<keyword evidence="3" id="KW-0238">DNA-binding</keyword>
<dbReference type="Gene3D" id="3.30.730.10">
    <property type="entry name" value="AP2/ERF domain"/>
    <property type="match status" value="1"/>
</dbReference>
<evidence type="ECO:0000256" key="2">
    <source>
        <dbReference type="ARBA" id="ARBA00023015"/>
    </source>
</evidence>
<sequence>MRGDVRTGRFRGFRCLSAGAAEPSGEKPEGMPDGGNRRAEGSSESPLTPLFSGFCRGQEMATIVSALSYVVAGEKMVGGGDSVTEAVGGAGFGSGCSPVSSSLAFSSISWPGGGGAFKTESEAFSPAGDAFYPQSFSGIQREPSSEMTGITFIVPGGGARGEEVQGVRQRPWGKWAAEIRDPHKAARVWLGTFETAEAPAKLNFPENVRLMPPEPVPPGSFLIPQNTPAALVTTASQTAALPFTTFPATDMRDYLEYSRILQGSGDLQRQPVSLLDQILYSPSPSLGSSPPTADTSAPASSSSSFPLLYAEHQRRRQQQQQQLRQLQLQQHRQLGYTTPPEHRGDGGGPDSLPGGFPPPPST</sequence>
<keyword evidence="4" id="KW-0804">Transcription</keyword>